<gene>
    <name evidence="4" type="ORF">I79_006968</name>
</gene>
<feature type="domain" description="SH3" evidence="3">
    <location>
        <begin position="20"/>
        <end position="78"/>
    </location>
</feature>
<dbReference type="SUPFAM" id="SSF50044">
    <property type="entry name" value="SH3-domain"/>
    <property type="match status" value="1"/>
</dbReference>
<dbReference type="InterPro" id="IPR036028">
    <property type="entry name" value="SH3-like_dom_sf"/>
</dbReference>
<dbReference type="InterPro" id="IPR001452">
    <property type="entry name" value="SH3_domain"/>
</dbReference>
<dbReference type="SMART" id="SM00326">
    <property type="entry name" value="SH3"/>
    <property type="match status" value="1"/>
</dbReference>
<evidence type="ECO:0000256" key="2">
    <source>
        <dbReference type="PROSITE-ProRule" id="PRU00192"/>
    </source>
</evidence>
<proteinExistence type="predicted"/>
<dbReference type="eggNOG" id="KOG1451">
    <property type="taxonomic scope" value="Eukaryota"/>
</dbReference>
<dbReference type="STRING" id="10029.G3H9A2"/>
<name>G3H9A2_CRIGR</name>
<dbReference type="InterPro" id="IPR047234">
    <property type="entry name" value="GRAF_fam"/>
</dbReference>
<keyword evidence="1 2" id="KW-0728">SH3 domain</keyword>
<dbReference type="GO" id="GO:0007010">
    <property type="term" value="P:cytoskeleton organization"/>
    <property type="evidence" value="ECO:0007669"/>
    <property type="project" value="TreeGrafter"/>
</dbReference>
<dbReference type="GO" id="GO:0005096">
    <property type="term" value="F:GTPase activator activity"/>
    <property type="evidence" value="ECO:0007669"/>
    <property type="project" value="InterPro"/>
</dbReference>
<dbReference type="PANTHER" id="PTHR12552:SF5">
    <property type="entry name" value="RHO GTPASE-ACTIVATING PROTEIN 10"/>
    <property type="match status" value="1"/>
</dbReference>
<dbReference type="PRINTS" id="PR00452">
    <property type="entry name" value="SH3DOMAIN"/>
</dbReference>
<dbReference type="PROSITE" id="PS50002">
    <property type="entry name" value="SH3"/>
    <property type="match status" value="1"/>
</dbReference>
<protein>
    <submittedName>
        <fullName evidence="4">Rho GTPase-activating protein 10</fullName>
    </submittedName>
</protein>
<dbReference type="AlphaFoldDB" id="G3H9A2"/>
<sequence length="78" mass="8656">MAHFPLSLAASIVDKLPECVINRKARAVYPCEAEHSSELSFEIGAIFEDVQTSREPGWLEGTLNGKRGLIPQNYVKLL</sequence>
<dbReference type="Proteomes" id="UP000001075">
    <property type="component" value="Unassembled WGS sequence"/>
</dbReference>
<evidence type="ECO:0000313" key="5">
    <source>
        <dbReference type="Proteomes" id="UP000001075"/>
    </source>
</evidence>
<dbReference type="GO" id="GO:0005829">
    <property type="term" value="C:cytosol"/>
    <property type="evidence" value="ECO:0007669"/>
    <property type="project" value="TreeGrafter"/>
</dbReference>
<dbReference type="PaxDb" id="10029-XP_007628269.1"/>
<dbReference type="EMBL" id="JH000225">
    <property type="protein sequence ID" value="EGV92206.1"/>
    <property type="molecule type" value="Genomic_DNA"/>
</dbReference>
<evidence type="ECO:0000256" key="1">
    <source>
        <dbReference type="ARBA" id="ARBA00022443"/>
    </source>
</evidence>
<reference evidence="5" key="1">
    <citation type="journal article" date="2011" name="Nat. Biotechnol.">
        <title>The genomic sequence of the Chinese hamster ovary (CHO)-K1 cell line.</title>
        <authorList>
            <person name="Xu X."/>
            <person name="Nagarajan H."/>
            <person name="Lewis N.E."/>
            <person name="Pan S."/>
            <person name="Cai Z."/>
            <person name="Liu X."/>
            <person name="Chen W."/>
            <person name="Xie M."/>
            <person name="Wang W."/>
            <person name="Hammond S."/>
            <person name="Andersen M.R."/>
            <person name="Neff N."/>
            <person name="Passarelli B."/>
            <person name="Koh W."/>
            <person name="Fan H.C."/>
            <person name="Wang J."/>
            <person name="Gui Y."/>
            <person name="Lee K.H."/>
            <person name="Betenbaugh M.J."/>
            <person name="Quake S.R."/>
            <person name="Famili I."/>
            <person name="Palsson B.O."/>
            <person name="Wang J."/>
        </authorList>
    </citation>
    <scope>NUCLEOTIDE SEQUENCE [LARGE SCALE GENOMIC DNA]</scope>
    <source>
        <strain evidence="5">CHO K1 cell line</strain>
    </source>
</reference>
<dbReference type="FunFam" id="2.30.30.40:FF:000055">
    <property type="entry name" value="rho GTPase-activating protein 26 isoform X1"/>
    <property type="match status" value="1"/>
</dbReference>
<dbReference type="Gene3D" id="2.30.30.40">
    <property type="entry name" value="SH3 Domains"/>
    <property type="match status" value="1"/>
</dbReference>
<accession>G3H9A2</accession>
<dbReference type="InParanoid" id="G3H9A2"/>
<organism evidence="4 5">
    <name type="scientific">Cricetulus griseus</name>
    <name type="common">Chinese hamster</name>
    <name type="synonym">Cricetulus barabensis griseus</name>
    <dbReference type="NCBI Taxonomy" id="10029"/>
    <lineage>
        <taxon>Eukaryota</taxon>
        <taxon>Metazoa</taxon>
        <taxon>Chordata</taxon>
        <taxon>Craniata</taxon>
        <taxon>Vertebrata</taxon>
        <taxon>Euteleostomi</taxon>
        <taxon>Mammalia</taxon>
        <taxon>Eutheria</taxon>
        <taxon>Euarchontoglires</taxon>
        <taxon>Glires</taxon>
        <taxon>Rodentia</taxon>
        <taxon>Myomorpha</taxon>
        <taxon>Muroidea</taxon>
        <taxon>Cricetidae</taxon>
        <taxon>Cricetinae</taxon>
        <taxon>Cricetulus</taxon>
    </lineage>
</organism>
<evidence type="ECO:0000259" key="3">
    <source>
        <dbReference type="PROSITE" id="PS50002"/>
    </source>
</evidence>
<dbReference type="PANTHER" id="PTHR12552">
    <property type="entry name" value="OLIGOPHRENIN 1"/>
    <property type="match status" value="1"/>
</dbReference>
<dbReference type="GO" id="GO:0043066">
    <property type="term" value="P:negative regulation of apoptotic process"/>
    <property type="evidence" value="ECO:0007669"/>
    <property type="project" value="TreeGrafter"/>
</dbReference>
<evidence type="ECO:0000313" key="4">
    <source>
        <dbReference type="EMBL" id="EGV92206.1"/>
    </source>
</evidence>
<dbReference type="Pfam" id="PF14604">
    <property type="entry name" value="SH3_9"/>
    <property type="match status" value="1"/>
</dbReference>